<feature type="compositionally biased region" description="Polar residues" evidence="5">
    <location>
        <begin position="242"/>
        <end position="251"/>
    </location>
</feature>
<comment type="subcellular location">
    <subcellularLocation>
        <location evidence="1">Cytoplasm</location>
    </subcellularLocation>
</comment>
<evidence type="ECO:0000256" key="1">
    <source>
        <dbReference type="ARBA" id="ARBA00004496"/>
    </source>
</evidence>
<keyword evidence="3" id="KW-0963">Cytoplasm</keyword>
<reference evidence="6 7" key="1">
    <citation type="submission" date="2016-11" db="EMBL/GenBank/DDBJ databases">
        <title>The macronuclear genome of Stentor coeruleus: a giant cell with tiny introns.</title>
        <authorList>
            <person name="Slabodnick M."/>
            <person name="Ruby J.G."/>
            <person name="Reiff S.B."/>
            <person name="Swart E.C."/>
            <person name="Gosai S."/>
            <person name="Prabakaran S."/>
            <person name="Witkowska E."/>
            <person name="Larue G.E."/>
            <person name="Fisher S."/>
            <person name="Freeman R.M."/>
            <person name="Gunawardena J."/>
            <person name="Chu W."/>
            <person name="Stover N.A."/>
            <person name="Gregory B.D."/>
            <person name="Nowacki M."/>
            <person name="Derisi J."/>
            <person name="Roy S.W."/>
            <person name="Marshall W.F."/>
            <person name="Sood P."/>
        </authorList>
    </citation>
    <scope>NUCLEOTIDE SEQUENCE [LARGE SCALE GENOMIC DNA]</scope>
    <source>
        <strain evidence="6">WM001</strain>
    </source>
</reference>
<dbReference type="AlphaFoldDB" id="A0A1R2CXF3"/>
<feature type="region of interest" description="Disordered" evidence="5">
    <location>
        <begin position="1"/>
        <end position="28"/>
    </location>
</feature>
<comment type="caution">
    <text evidence="6">The sequence shown here is derived from an EMBL/GenBank/DDBJ whole genome shotgun (WGS) entry which is preliminary data.</text>
</comment>
<feature type="compositionally biased region" description="Low complexity" evidence="5">
    <location>
        <begin position="268"/>
        <end position="278"/>
    </location>
</feature>
<accession>A0A1R2CXF3</accession>
<dbReference type="InterPro" id="IPR019376">
    <property type="entry name" value="Myeloid_leukemia_factor"/>
</dbReference>
<sequence>MLAIRENSKRSRSNYPPEHHQISRRNDDFMSPGNFFDAFSPSIIMNSDPFSHMNHMMERMENFSRNIFSNFHNPEVFDSPMIRGGGSQFYSQTIMQSTKLDRNGQPIVEKYRSEAKGMVDPYEGMIGERKQAYAHSGTGLEKYGHERMIGNKGRKVVKEKIGDNERKSDLYKNMGMEDAQDFDRRWGQIAGGNALPGPSGNIYGRMGDRYIQEERKIDDRRRGDYIPNNYRAENQPVRRTDIQPTVPSIRTQNRNNALALPAPPAANPQPQRRNNARPGQARRTPAAAA</sequence>
<comment type="similarity">
    <text evidence="2">Belongs to the MLF family.</text>
</comment>
<evidence type="ECO:0000256" key="5">
    <source>
        <dbReference type="SAM" id="MobiDB-lite"/>
    </source>
</evidence>
<evidence type="ECO:0000256" key="3">
    <source>
        <dbReference type="ARBA" id="ARBA00022490"/>
    </source>
</evidence>
<feature type="region of interest" description="Disordered" evidence="5">
    <location>
        <begin position="218"/>
        <end position="289"/>
    </location>
</feature>
<keyword evidence="7" id="KW-1185">Reference proteome</keyword>
<evidence type="ECO:0000256" key="2">
    <source>
        <dbReference type="ARBA" id="ARBA00008332"/>
    </source>
</evidence>
<feature type="compositionally biased region" description="Basic and acidic residues" evidence="5">
    <location>
        <begin position="17"/>
        <end position="28"/>
    </location>
</feature>
<evidence type="ECO:0000256" key="4">
    <source>
        <dbReference type="ARBA" id="ARBA00022553"/>
    </source>
</evidence>
<proteinExistence type="inferred from homology"/>
<evidence type="ECO:0000313" key="7">
    <source>
        <dbReference type="Proteomes" id="UP000187209"/>
    </source>
</evidence>
<gene>
    <name evidence="6" type="ORF">SteCoe_3253</name>
</gene>
<dbReference type="Pfam" id="PF10248">
    <property type="entry name" value="Mlf1IP"/>
    <property type="match status" value="1"/>
</dbReference>
<keyword evidence="4" id="KW-0597">Phosphoprotein</keyword>
<protein>
    <recommendedName>
        <fullName evidence="8">Myeloid leukemia factor</fullName>
    </recommendedName>
</protein>
<dbReference type="Proteomes" id="UP000187209">
    <property type="component" value="Unassembled WGS sequence"/>
</dbReference>
<organism evidence="6 7">
    <name type="scientific">Stentor coeruleus</name>
    <dbReference type="NCBI Taxonomy" id="5963"/>
    <lineage>
        <taxon>Eukaryota</taxon>
        <taxon>Sar</taxon>
        <taxon>Alveolata</taxon>
        <taxon>Ciliophora</taxon>
        <taxon>Postciliodesmatophora</taxon>
        <taxon>Heterotrichea</taxon>
        <taxon>Heterotrichida</taxon>
        <taxon>Stentoridae</taxon>
        <taxon>Stentor</taxon>
    </lineage>
</organism>
<name>A0A1R2CXF3_9CILI</name>
<evidence type="ECO:0000313" key="6">
    <source>
        <dbReference type="EMBL" id="OMJ93689.1"/>
    </source>
</evidence>
<evidence type="ECO:0008006" key="8">
    <source>
        <dbReference type="Google" id="ProtNLM"/>
    </source>
</evidence>
<dbReference type="EMBL" id="MPUH01000038">
    <property type="protein sequence ID" value="OMJ93689.1"/>
    <property type="molecule type" value="Genomic_DNA"/>
</dbReference>
<dbReference type="OrthoDB" id="301601at2759"/>
<dbReference type="GO" id="GO:0005737">
    <property type="term" value="C:cytoplasm"/>
    <property type="evidence" value="ECO:0007669"/>
    <property type="project" value="UniProtKB-SubCell"/>
</dbReference>